<accession>A0A382KBV2</accession>
<evidence type="ECO:0000313" key="1">
    <source>
        <dbReference type="EMBL" id="SVC20882.1"/>
    </source>
</evidence>
<sequence length="52" mass="6157">MTEKQDHYEANSLLEHININKKQILYLCKSDKDARLINQELSLYLNDSEIGY</sequence>
<reference evidence="1" key="1">
    <citation type="submission" date="2018-05" db="EMBL/GenBank/DDBJ databases">
        <authorList>
            <person name="Lanie J.A."/>
            <person name="Ng W.-L."/>
            <person name="Kazmierczak K.M."/>
            <person name="Andrzejewski T.M."/>
            <person name="Davidsen T.M."/>
            <person name="Wayne K.J."/>
            <person name="Tettelin H."/>
            <person name="Glass J.I."/>
            <person name="Rusch D."/>
            <person name="Podicherti R."/>
            <person name="Tsui H.-C.T."/>
            <person name="Winkler M.E."/>
        </authorList>
    </citation>
    <scope>NUCLEOTIDE SEQUENCE</scope>
</reference>
<dbReference type="AlphaFoldDB" id="A0A382KBV2"/>
<feature type="non-terminal residue" evidence="1">
    <location>
        <position position="52"/>
    </location>
</feature>
<name>A0A382KBV2_9ZZZZ</name>
<gene>
    <name evidence="1" type="ORF">METZ01_LOCUS273736</name>
</gene>
<proteinExistence type="predicted"/>
<organism evidence="1">
    <name type="scientific">marine metagenome</name>
    <dbReference type="NCBI Taxonomy" id="408172"/>
    <lineage>
        <taxon>unclassified sequences</taxon>
        <taxon>metagenomes</taxon>
        <taxon>ecological metagenomes</taxon>
    </lineage>
</organism>
<dbReference type="EMBL" id="UINC01079151">
    <property type="protein sequence ID" value="SVC20882.1"/>
    <property type="molecule type" value="Genomic_DNA"/>
</dbReference>
<protein>
    <submittedName>
        <fullName evidence="1">Uncharacterized protein</fullName>
    </submittedName>
</protein>